<evidence type="ECO:0000259" key="3">
    <source>
        <dbReference type="Pfam" id="PF00171"/>
    </source>
</evidence>
<organism evidence="4 5">
    <name type="scientific">Desulfosarcina ovata subsp. sediminis</name>
    <dbReference type="NCBI Taxonomy" id="885957"/>
    <lineage>
        <taxon>Bacteria</taxon>
        <taxon>Pseudomonadati</taxon>
        <taxon>Thermodesulfobacteriota</taxon>
        <taxon>Desulfobacteria</taxon>
        <taxon>Desulfobacterales</taxon>
        <taxon>Desulfosarcinaceae</taxon>
        <taxon>Desulfosarcina</taxon>
    </lineage>
</organism>
<dbReference type="Proteomes" id="UP000425960">
    <property type="component" value="Chromosome"/>
</dbReference>
<sequence>MKKDNLIKNQNLFPRTTDIPQAHLKDIPCIQTGYLVNGEIQVWDGPRQEVLSPVWVANDNGPKPFPIGEYPLLAEVEALQALDAAVAAYDHGRGLWPTLSVAERIDHMQRFVFRMIEAKDRTVRFLMWEVGKSLQDSLKEFDRTIQYINDSLAAMKDLDRNSSRFTIEEGIIGQIRRAPLGVVLCMGPFNYPLNETFTTLIPALLMGNTVILKPPKHGALLYAPLLAAFCDVFPQGVINIIYGEGRKLIPPLMASGKINVLGLIGTSKTANALKKLHPHPNRLRCVLGLEAKNPAIVLEGADLDLAVRECLLGCLSFNGQRCTAIKIIFVEAGIADAFLDRLAAAVNALPFGMPWQEGVFITPVAEKDKTDYLQELVSDAVAQGARIVNPSGGTHCGSFFFPAVLYPANAEMRVYHEEQFGPVVPVLPFDNIDQPIAYMIKSNYGQQVSIFGSDPDRIARLIDPLVNQVCRVNINCQCQRGPDTFPFTGRKDSAEGTLSVSDALRVFSIRTLVATKQTELNKQIITHIVRERKSKFLATDFIL</sequence>
<protein>
    <submittedName>
        <fullName evidence="4">NADP-dependent glyceraldehyde-3-phosphate dehydrogenase</fullName>
    </submittedName>
</protein>
<gene>
    <name evidence="4" type="ORF">DSCO28_37370</name>
</gene>
<name>A0A5K7ZSI4_9BACT</name>
<dbReference type="InterPro" id="IPR016163">
    <property type="entry name" value="Ald_DH_C"/>
</dbReference>
<dbReference type="EMBL" id="AP021876">
    <property type="protein sequence ID" value="BBO83171.1"/>
    <property type="molecule type" value="Genomic_DNA"/>
</dbReference>
<keyword evidence="2" id="KW-0560">Oxidoreductase</keyword>
<dbReference type="PANTHER" id="PTHR43353:SF5">
    <property type="entry name" value="SUCCINATE-SEMIALDEHYDE DEHYDROGENASE, MITOCHONDRIAL"/>
    <property type="match status" value="1"/>
</dbReference>
<dbReference type="CDD" id="cd07082">
    <property type="entry name" value="ALDH_F11_NP-GAPDH"/>
    <property type="match status" value="1"/>
</dbReference>
<dbReference type="Gene3D" id="3.40.309.10">
    <property type="entry name" value="Aldehyde Dehydrogenase, Chain A, domain 2"/>
    <property type="match status" value="1"/>
</dbReference>
<dbReference type="InterPro" id="IPR016160">
    <property type="entry name" value="Ald_DH_CS_CYS"/>
</dbReference>
<dbReference type="KEGG" id="dov:DSCO28_37370"/>
<dbReference type="InterPro" id="IPR016162">
    <property type="entry name" value="Ald_DH_N"/>
</dbReference>
<evidence type="ECO:0000313" key="4">
    <source>
        <dbReference type="EMBL" id="BBO83171.1"/>
    </source>
</evidence>
<comment type="similarity">
    <text evidence="1">Belongs to the aldehyde dehydrogenase family.</text>
</comment>
<dbReference type="RefSeq" id="WP_155323451.1">
    <property type="nucleotide sequence ID" value="NZ_AP021876.1"/>
</dbReference>
<dbReference type="AlphaFoldDB" id="A0A5K7ZSI4"/>
<evidence type="ECO:0000256" key="2">
    <source>
        <dbReference type="ARBA" id="ARBA00023002"/>
    </source>
</evidence>
<dbReference type="PROSITE" id="PS00070">
    <property type="entry name" value="ALDEHYDE_DEHYDR_CYS"/>
    <property type="match status" value="1"/>
</dbReference>
<dbReference type="Gene3D" id="3.40.605.10">
    <property type="entry name" value="Aldehyde Dehydrogenase, Chain A, domain 1"/>
    <property type="match status" value="1"/>
</dbReference>
<dbReference type="InterPro" id="IPR016161">
    <property type="entry name" value="Ald_DH/histidinol_DH"/>
</dbReference>
<dbReference type="InterPro" id="IPR015590">
    <property type="entry name" value="Aldehyde_DH_dom"/>
</dbReference>
<dbReference type="Pfam" id="PF00171">
    <property type="entry name" value="Aldedh"/>
    <property type="match status" value="1"/>
</dbReference>
<dbReference type="InterPro" id="IPR050740">
    <property type="entry name" value="Aldehyde_DH_Superfamily"/>
</dbReference>
<evidence type="ECO:0000313" key="5">
    <source>
        <dbReference type="Proteomes" id="UP000425960"/>
    </source>
</evidence>
<proteinExistence type="inferred from homology"/>
<dbReference type="PANTHER" id="PTHR43353">
    <property type="entry name" value="SUCCINATE-SEMIALDEHYDE DEHYDROGENASE, MITOCHONDRIAL"/>
    <property type="match status" value="1"/>
</dbReference>
<dbReference type="GO" id="GO:0016620">
    <property type="term" value="F:oxidoreductase activity, acting on the aldehyde or oxo group of donors, NAD or NADP as acceptor"/>
    <property type="evidence" value="ECO:0007669"/>
    <property type="project" value="InterPro"/>
</dbReference>
<feature type="domain" description="Aldehyde dehydrogenase" evidence="3">
    <location>
        <begin position="67"/>
        <end position="507"/>
    </location>
</feature>
<reference evidence="4 5" key="1">
    <citation type="submission" date="2019-11" db="EMBL/GenBank/DDBJ databases">
        <title>Comparative genomics of hydrocarbon-degrading Desulfosarcina strains.</title>
        <authorList>
            <person name="Watanabe M."/>
            <person name="Kojima H."/>
            <person name="Fukui M."/>
        </authorList>
    </citation>
    <scope>NUCLEOTIDE SEQUENCE [LARGE SCALE GENOMIC DNA]</scope>
    <source>
        <strain evidence="4 5">28bB2T</strain>
    </source>
</reference>
<dbReference type="SUPFAM" id="SSF53720">
    <property type="entry name" value="ALDH-like"/>
    <property type="match status" value="1"/>
</dbReference>
<evidence type="ECO:0000256" key="1">
    <source>
        <dbReference type="ARBA" id="ARBA00009986"/>
    </source>
</evidence>
<accession>A0A5K7ZSI4</accession>